<evidence type="ECO:0000256" key="13">
    <source>
        <dbReference type="ARBA" id="ARBA00023140"/>
    </source>
</evidence>
<dbReference type="Pfam" id="PF00111">
    <property type="entry name" value="Fer2"/>
    <property type="match status" value="1"/>
</dbReference>
<dbReference type="Pfam" id="PF02738">
    <property type="entry name" value="MoCoBD_1"/>
    <property type="match status" value="1"/>
</dbReference>
<comment type="subunit">
    <text evidence="4">Homodimer.</text>
</comment>
<evidence type="ECO:0000256" key="9">
    <source>
        <dbReference type="ARBA" id="ARBA00022827"/>
    </source>
</evidence>
<dbReference type="InterPro" id="IPR037165">
    <property type="entry name" value="AldOxase/xan_DH_Mopterin-bd_sf"/>
</dbReference>
<dbReference type="GO" id="GO:0016491">
    <property type="term" value="F:oxidoreductase activity"/>
    <property type="evidence" value="ECO:0007669"/>
    <property type="project" value="UniProtKB-KW"/>
</dbReference>
<dbReference type="PANTHER" id="PTHR11908">
    <property type="entry name" value="XANTHINE DEHYDROGENASE"/>
    <property type="match status" value="1"/>
</dbReference>
<feature type="binding site" evidence="16">
    <location>
        <position position="42"/>
    </location>
    <ligand>
        <name>[2Fe-2S] cluster</name>
        <dbReference type="ChEBI" id="CHEBI:190135"/>
        <label>1</label>
    </ligand>
</feature>
<feature type="binding site" evidence="16">
    <location>
        <position position="144"/>
    </location>
    <ligand>
        <name>[2Fe-2S] cluster</name>
        <dbReference type="ChEBI" id="CHEBI:190135"/>
        <label>2</label>
    </ligand>
</feature>
<evidence type="ECO:0000256" key="15">
    <source>
        <dbReference type="PIRSR" id="PIRSR000127-2"/>
    </source>
</evidence>
<feature type="binding site" evidence="16">
    <location>
        <position position="106"/>
    </location>
    <ligand>
        <name>[2Fe-2S] cluster</name>
        <dbReference type="ChEBI" id="CHEBI:190135"/>
        <label>2</label>
    </ligand>
</feature>
<keyword evidence="12 16" id="KW-0411">Iron-sulfur</keyword>
<dbReference type="SUPFAM" id="SSF56176">
    <property type="entry name" value="FAD-binding/transporter-associated domain-like"/>
    <property type="match status" value="1"/>
</dbReference>
<reference evidence="19" key="1">
    <citation type="submission" date="2025-08" db="UniProtKB">
        <authorList>
            <consortium name="RefSeq"/>
        </authorList>
    </citation>
    <scope>IDENTIFICATION</scope>
</reference>
<dbReference type="SUPFAM" id="SSF54292">
    <property type="entry name" value="2Fe-2S ferredoxin-like"/>
    <property type="match status" value="1"/>
</dbReference>
<dbReference type="GO" id="GO:0051537">
    <property type="term" value="F:2 iron, 2 sulfur cluster binding"/>
    <property type="evidence" value="ECO:0007669"/>
    <property type="project" value="UniProtKB-KW"/>
</dbReference>
<comment type="cofactor">
    <cofactor evidence="1 15">
        <name>FAD</name>
        <dbReference type="ChEBI" id="CHEBI:57692"/>
    </cofactor>
</comment>
<evidence type="ECO:0000256" key="14">
    <source>
        <dbReference type="PIRSR" id="PIRSR000127-1"/>
    </source>
</evidence>
<feature type="binding site" evidence="16">
    <location>
        <position position="730"/>
    </location>
    <ligand>
        <name>Mo-molybdopterin</name>
        <dbReference type="ChEBI" id="CHEBI:71302"/>
    </ligand>
    <ligandPart>
        <name>Mo</name>
        <dbReference type="ChEBI" id="CHEBI:28685"/>
    </ligandPart>
</feature>
<dbReference type="Pfam" id="PF20256">
    <property type="entry name" value="MoCoBD_2"/>
    <property type="match status" value="1"/>
</dbReference>
<dbReference type="InterPro" id="IPR016166">
    <property type="entry name" value="FAD-bd_PCMH"/>
</dbReference>
<feature type="binding site" evidence="15">
    <location>
        <position position="389"/>
    </location>
    <ligand>
        <name>FAD</name>
        <dbReference type="ChEBI" id="CHEBI:57692"/>
    </ligand>
</feature>
<evidence type="ECO:0000256" key="16">
    <source>
        <dbReference type="PIRSR" id="PIRSR000127-3"/>
    </source>
</evidence>
<evidence type="ECO:0000256" key="7">
    <source>
        <dbReference type="ARBA" id="ARBA00022714"/>
    </source>
</evidence>
<dbReference type="SUPFAM" id="SSF47741">
    <property type="entry name" value="CO dehydrogenase ISP C-domain like"/>
    <property type="match status" value="1"/>
</dbReference>
<dbReference type="SMART" id="SM01008">
    <property type="entry name" value="Ald_Xan_dh_C"/>
    <property type="match status" value="1"/>
</dbReference>
<keyword evidence="10" id="KW-0560">Oxidoreductase</keyword>
<dbReference type="InterPro" id="IPR002346">
    <property type="entry name" value="Mopterin_DH_FAD-bd"/>
</dbReference>
<keyword evidence="13" id="KW-0576">Peroxisome</keyword>
<evidence type="ECO:0000313" key="19">
    <source>
        <dbReference type="RefSeq" id="XP_016926114.4"/>
    </source>
</evidence>
<dbReference type="InterPro" id="IPR008274">
    <property type="entry name" value="AldOxase/xan_DH_MoCoBD1"/>
</dbReference>
<evidence type="ECO:0000256" key="6">
    <source>
        <dbReference type="ARBA" id="ARBA00022630"/>
    </source>
</evidence>
<evidence type="ECO:0000256" key="4">
    <source>
        <dbReference type="ARBA" id="ARBA00011738"/>
    </source>
</evidence>
<keyword evidence="18" id="KW-1185">Reference proteome</keyword>
<dbReference type="PIRSF" id="PIRSF000127">
    <property type="entry name" value="Xanthine_DH"/>
    <property type="match status" value="1"/>
</dbReference>
<dbReference type="Gene3D" id="1.10.150.120">
    <property type="entry name" value="[2Fe-2S]-binding domain"/>
    <property type="match status" value="1"/>
</dbReference>
<dbReference type="RefSeq" id="XP_016926114.4">
    <property type="nucleotide sequence ID" value="XM_017070625.4"/>
</dbReference>
<keyword evidence="11 16" id="KW-0408">Iron</keyword>
<feature type="binding site" evidence="15">
    <location>
        <position position="370"/>
    </location>
    <ligand>
        <name>FAD</name>
        <dbReference type="ChEBI" id="CHEBI:57692"/>
    </ligand>
</feature>
<evidence type="ECO:0000256" key="2">
    <source>
        <dbReference type="ARBA" id="ARBA00004275"/>
    </source>
</evidence>
<feature type="binding site" evidence="16">
    <location>
        <position position="876"/>
    </location>
    <ligand>
        <name>Mo-molybdopterin</name>
        <dbReference type="ChEBI" id="CHEBI:71302"/>
    </ligand>
    <ligandPart>
        <name>Mo</name>
        <dbReference type="ChEBI" id="CHEBI:28685"/>
    </ligandPart>
</feature>
<keyword evidence="9 15" id="KW-0274">FAD</keyword>
<dbReference type="Gene3D" id="3.10.20.30">
    <property type="match status" value="1"/>
</dbReference>
<keyword evidence="6" id="KW-0285">Flavoprotein</keyword>
<dbReference type="Gene3D" id="3.90.1170.50">
    <property type="entry name" value="Aldehyde oxidase/xanthine dehydrogenase, a/b hammerhead"/>
    <property type="match status" value="1"/>
</dbReference>
<dbReference type="Pfam" id="PF00941">
    <property type="entry name" value="FAD_binding_5"/>
    <property type="match status" value="1"/>
</dbReference>
<evidence type="ECO:0000256" key="3">
    <source>
        <dbReference type="ARBA" id="ARBA00006849"/>
    </source>
</evidence>
<dbReference type="Pfam" id="PF03450">
    <property type="entry name" value="CO_deh_flav_C"/>
    <property type="match status" value="1"/>
</dbReference>
<accession>A0AB39Z141</accession>
<evidence type="ECO:0000256" key="8">
    <source>
        <dbReference type="ARBA" id="ARBA00022723"/>
    </source>
</evidence>
<dbReference type="Gene3D" id="3.30.365.10">
    <property type="entry name" value="Aldehyde oxidase/xanthine dehydrogenase, molybdopterin binding domain"/>
    <property type="match status" value="4"/>
</dbReference>
<dbReference type="InterPro" id="IPR046867">
    <property type="entry name" value="AldOxase/xan_DH_MoCoBD2"/>
</dbReference>
<feature type="active site" description="Proton acceptor" evidence="14">
    <location>
        <position position="1199"/>
    </location>
</feature>
<feature type="binding site" evidence="16">
    <location>
        <position position="1028"/>
    </location>
    <ligand>
        <name>Mo-molybdopterin</name>
        <dbReference type="ChEBI" id="CHEBI:71302"/>
    </ligand>
    <ligandPart>
        <name>Mo</name>
        <dbReference type="ChEBI" id="CHEBI:28685"/>
    </ligandPart>
</feature>
<evidence type="ECO:0000256" key="12">
    <source>
        <dbReference type="ARBA" id="ARBA00023014"/>
    </source>
</evidence>
<comment type="subcellular location">
    <subcellularLocation>
        <location evidence="2">Peroxisome</location>
    </subcellularLocation>
</comment>
<dbReference type="InterPro" id="IPR036884">
    <property type="entry name" value="2Fe-2S-bd_dom_sf"/>
</dbReference>
<feature type="domain" description="FAD-binding PCMH-type" evidence="17">
    <location>
        <begin position="198"/>
        <end position="380"/>
    </location>
</feature>
<protein>
    <submittedName>
        <fullName evidence="19">Uncharacterized protein AOX3</fullName>
    </submittedName>
</protein>
<keyword evidence="7 16" id="KW-0001">2Fe-2S</keyword>
<dbReference type="InterPro" id="IPR000674">
    <property type="entry name" value="Ald_Oxase/Xan_DH_a/b"/>
</dbReference>
<comment type="similarity">
    <text evidence="3">Belongs to the xanthine dehydrogenase family.</text>
</comment>
<dbReference type="SMART" id="SM01092">
    <property type="entry name" value="CO_deh_flav_C"/>
    <property type="match status" value="1"/>
</dbReference>
<dbReference type="InterPro" id="IPR016208">
    <property type="entry name" value="Ald_Oxase/xanthine_DH-like"/>
</dbReference>
<evidence type="ECO:0000256" key="1">
    <source>
        <dbReference type="ARBA" id="ARBA00001974"/>
    </source>
</evidence>
<dbReference type="Pfam" id="PF01799">
    <property type="entry name" value="Fer2_2"/>
    <property type="match status" value="1"/>
</dbReference>
<dbReference type="InterPro" id="IPR036683">
    <property type="entry name" value="CO_DH_flav_C_dom_sf"/>
</dbReference>
<feature type="binding site" evidence="16">
    <location>
        <position position="66"/>
    </location>
    <ligand>
        <name>[2Fe-2S] cluster</name>
        <dbReference type="ChEBI" id="CHEBI:190135"/>
        <label>1</label>
    </ligand>
</feature>
<dbReference type="InterPro" id="IPR005107">
    <property type="entry name" value="CO_DH_flav_C"/>
</dbReference>
<dbReference type="InterPro" id="IPR036318">
    <property type="entry name" value="FAD-bd_PCMH-like_sf"/>
</dbReference>
<dbReference type="PROSITE" id="PS51387">
    <property type="entry name" value="FAD_PCMH"/>
    <property type="match status" value="1"/>
</dbReference>
<dbReference type="InterPro" id="IPR001041">
    <property type="entry name" value="2Fe-2S_ferredoxin-type"/>
</dbReference>
<dbReference type="GO" id="GO:0005777">
    <property type="term" value="C:peroxisome"/>
    <property type="evidence" value="ECO:0007669"/>
    <property type="project" value="UniProtKB-SubCell"/>
</dbReference>
<dbReference type="InterPro" id="IPR012675">
    <property type="entry name" value="Beta-grasp_dom_sf"/>
</dbReference>
<comment type="cofactor">
    <cofactor evidence="16">
        <name>[2Fe-2S] cluster</name>
        <dbReference type="ChEBI" id="CHEBI:190135"/>
    </cofactor>
    <text evidence="16">Binds 2 [2Fe-2S] clusters.</text>
</comment>
<dbReference type="Gene3D" id="3.30.390.50">
    <property type="entry name" value="CO dehydrogenase flavoprotein, C-terminal domain"/>
    <property type="match status" value="1"/>
</dbReference>
<dbReference type="GO" id="GO:0005506">
    <property type="term" value="F:iron ion binding"/>
    <property type="evidence" value="ECO:0007669"/>
    <property type="project" value="InterPro"/>
</dbReference>
<dbReference type="SUPFAM" id="SSF55447">
    <property type="entry name" value="CO dehydrogenase flavoprotein C-terminal domain-like"/>
    <property type="match status" value="1"/>
</dbReference>
<evidence type="ECO:0000259" key="17">
    <source>
        <dbReference type="PROSITE" id="PS51387"/>
    </source>
</evidence>
<dbReference type="GeneID" id="108007019"/>
<dbReference type="InterPro" id="IPR036010">
    <property type="entry name" value="2Fe-2S_ferredoxin-like_sf"/>
</dbReference>
<name>A0AB39Z141_DROSZ</name>
<sequence length="1255" mass="138459">MTTKFLINGVPYAVNLTNFPPDITLNTFIREHAQLTATKFMCQEGGCGACICVVRDGKRSWAVNSCLTLLNTCAQLEIVTAEGLGNQRTGYNPIQKRLAKMNGTQCGFCSPGFVMNMYGLLQQNNGQVSMSEVENSFGGNICRCTGYRPILDAMKSFAVDSNIEIPAECADIEDLKPRNCPKTGQACSGTCRQPSTLVYEDGSQWHWPKNLTELFEALDKVKDSEEFMLVAGNTAHGVYRRSPDIKHFIDVHGVDELHQHSSEGQQLKLGANLSLTQTMEILWTTSRRPGFEYLNVLWSHIDLIANVPVRNSGTLAGNISIKKQHPEFPSDIFISFEALDVKVLAAKNATEEKQMSLSEYLSTNDRKLVLKAFILPVYPKDKYIYDSYKIMPRAQNAHAYVNAAFLLEVETNCKVKSARICFGGIRPDFVHASVIEKLLVGQSPYEIKLVEQTFTKLVDLIKPDEVLPDASPVYRSKLACGLFYKFLLKHAPEAEVGEKFRSGGQILKRPLSSGMQVYQTQKKNYPVTQAVEKVEGMIQCSGEATYMNDILTTSNSLHCAFVGATKVGATIDQIDASDALKEPGVVAFYSAKDLPGTNTFCEPSFGYQVEEIFCSGLVRHSEQPAGIIVALTADQAQRATKLVKISYSNPIPDFKLLPSLGDVFASPTPDPSRIVPVSKSDSKEIKFSDQPDKEVRGIFEMGLQYHFTMEPQTTVAIPFEDGLKVFSATQWMDHTQSVIAHMLQVKVKDVQLQVRRLGGAYGAKISRGNQVACAASLAAYKLNRPVRFVQSLESMMDCNGKRWACRSDYQCHVKSNGKIVGLNNDFYEDAGWSPNESPIEGHSKFTATNCYDLTGDNFKNNGHAVLTDAPSSTWCRAPGSVEGIAMMENIIEHVAFEVQKDPAEVRLANIPASNKMSELLPPFLESREYKQRKQEIETYNAKNRWTKRGLGLAVMDYPIFFFGQYPATVAIYHVDGTVVISHGGIEMGQGMNTKVAQVAAYTLGIDLSFIKVESSDTINGANSIVTGGAVGSESLCFAVRKACDTLKARLEPVKKQGASWVETVAAAYAKSISLIASDLYKQGDMQNYHVYGLALTEIELDVLTGNSQIKRVDIQEDAGESLSPYIDIGQVEGAFVMCLGYWMSEQLVYDRETGRLLTNRTWNYKPPGAKDIPIDFRVELLQKPNPTGAGFMRSKATGEPPCCLAVSVVFALRQALDSARKDAGLPRKWIRLGAPTTPETLVVNAGHEAASFRLK</sequence>
<proteinExistence type="inferred from homology"/>
<dbReference type="SUPFAM" id="SSF56003">
    <property type="entry name" value="Molybdenum cofactor-binding domain"/>
    <property type="match status" value="1"/>
</dbReference>
<evidence type="ECO:0000256" key="11">
    <source>
        <dbReference type="ARBA" id="ARBA00023004"/>
    </source>
</evidence>
<dbReference type="Proteomes" id="UP001652628">
    <property type="component" value="Chromosome 3"/>
</dbReference>
<dbReference type="InterPro" id="IPR002888">
    <property type="entry name" value="2Fe-2S-bd"/>
</dbReference>
<comment type="cofactor">
    <cofactor evidence="16">
        <name>Mo-molybdopterin</name>
        <dbReference type="ChEBI" id="CHEBI:71302"/>
    </cofactor>
    <text evidence="16">Binds 1 Mo-molybdopterin (Mo-MPT) cofactor per subunit.</text>
</comment>
<dbReference type="AlphaFoldDB" id="A0AB39Z141"/>
<feature type="binding site" evidence="16">
    <location>
        <position position="50"/>
    </location>
    <ligand>
        <name>[2Fe-2S] cluster</name>
        <dbReference type="ChEBI" id="CHEBI:190135"/>
        <label>1</label>
    </ligand>
</feature>
<dbReference type="InterPro" id="IPR036856">
    <property type="entry name" value="Ald_Oxase/Xan_DH_a/b_sf"/>
</dbReference>
<organism evidence="18 19">
    <name type="scientific">Drosophila suzukii</name>
    <name type="common">Spotted-wing drosophila fruit fly</name>
    <dbReference type="NCBI Taxonomy" id="28584"/>
    <lineage>
        <taxon>Eukaryota</taxon>
        <taxon>Metazoa</taxon>
        <taxon>Ecdysozoa</taxon>
        <taxon>Arthropoda</taxon>
        <taxon>Hexapoda</taxon>
        <taxon>Insecta</taxon>
        <taxon>Pterygota</taxon>
        <taxon>Neoptera</taxon>
        <taxon>Endopterygota</taxon>
        <taxon>Diptera</taxon>
        <taxon>Brachycera</taxon>
        <taxon>Muscomorpha</taxon>
        <taxon>Ephydroidea</taxon>
        <taxon>Drosophilidae</taxon>
        <taxon>Drosophila</taxon>
        <taxon>Sophophora</taxon>
    </lineage>
</organism>
<evidence type="ECO:0000256" key="5">
    <source>
        <dbReference type="ARBA" id="ARBA00022505"/>
    </source>
</evidence>
<evidence type="ECO:0000313" key="18">
    <source>
        <dbReference type="Proteomes" id="UP001652628"/>
    </source>
</evidence>
<feature type="binding site" evidence="16">
    <location>
        <position position="47"/>
    </location>
    <ligand>
        <name>[2Fe-2S] cluster</name>
        <dbReference type="ChEBI" id="CHEBI:190135"/>
        <label>1</label>
    </ligand>
</feature>
<dbReference type="InterPro" id="IPR006058">
    <property type="entry name" value="2Fe2S_fd_BS"/>
</dbReference>
<dbReference type="Pfam" id="PF01315">
    <property type="entry name" value="Ald_Xan_dh_C"/>
    <property type="match status" value="1"/>
</dbReference>
<keyword evidence="5 16" id="KW-0500">Molybdenum</keyword>
<evidence type="ECO:0000256" key="10">
    <source>
        <dbReference type="ARBA" id="ARBA00023002"/>
    </source>
</evidence>
<dbReference type="PANTHER" id="PTHR11908:SF132">
    <property type="entry name" value="ALDEHYDE OXIDASE 1-RELATED"/>
    <property type="match status" value="1"/>
</dbReference>
<gene>
    <name evidence="19" type="primary">AOX3</name>
</gene>
<dbReference type="GO" id="GO:0071949">
    <property type="term" value="F:FAD binding"/>
    <property type="evidence" value="ECO:0007669"/>
    <property type="project" value="InterPro"/>
</dbReference>
<dbReference type="PROSITE" id="PS00197">
    <property type="entry name" value="2FE2S_FER_1"/>
    <property type="match status" value="1"/>
</dbReference>
<feature type="binding site" evidence="16">
    <location>
        <position position="109"/>
    </location>
    <ligand>
        <name>[2Fe-2S] cluster</name>
        <dbReference type="ChEBI" id="CHEBI:190135"/>
        <label>2</label>
    </ligand>
</feature>
<dbReference type="Gene3D" id="3.30.465.10">
    <property type="match status" value="1"/>
</dbReference>
<dbReference type="SUPFAM" id="SSF54665">
    <property type="entry name" value="CO dehydrogenase molybdoprotein N-domain-like"/>
    <property type="match status" value="1"/>
</dbReference>
<feature type="binding site" evidence="16">
    <location>
        <position position="142"/>
    </location>
    <ligand>
        <name>[2Fe-2S] cluster</name>
        <dbReference type="ChEBI" id="CHEBI:190135"/>
        <label>2</label>
    </ligand>
</feature>
<keyword evidence="8 16" id="KW-0479">Metal-binding</keyword>
<dbReference type="InterPro" id="IPR016169">
    <property type="entry name" value="FAD-bd_PCMH_sub2"/>
</dbReference>